<evidence type="ECO:0000256" key="3">
    <source>
        <dbReference type="ARBA" id="ARBA00022801"/>
    </source>
</evidence>
<evidence type="ECO:0000256" key="1">
    <source>
        <dbReference type="ARBA" id="ARBA00022722"/>
    </source>
</evidence>
<dbReference type="InterPro" id="IPR048269">
    <property type="entry name" value="RNase_U2"/>
</dbReference>
<dbReference type="EMBL" id="JAJVCZ030000015">
    <property type="protein sequence ID" value="KAL0253016.1"/>
    <property type="molecule type" value="Genomic_DNA"/>
</dbReference>
<gene>
    <name evidence="6" type="ORF">SLS55_010687</name>
</gene>
<evidence type="ECO:0000313" key="6">
    <source>
        <dbReference type="EMBL" id="KAL0253016.1"/>
    </source>
</evidence>
<keyword evidence="4" id="KW-1015">Disulfide bond</keyword>
<name>A0ABR3BXA2_9PEZI</name>
<keyword evidence="7" id="KW-1185">Reference proteome</keyword>
<dbReference type="SUPFAM" id="SSF53933">
    <property type="entry name" value="Microbial ribonucleases"/>
    <property type="match status" value="1"/>
</dbReference>
<feature type="signal peptide" evidence="5">
    <location>
        <begin position="1"/>
        <end position="18"/>
    </location>
</feature>
<keyword evidence="3" id="KW-0378">Hydrolase</keyword>
<dbReference type="Proteomes" id="UP001430584">
    <property type="component" value="Unassembled WGS sequence"/>
</dbReference>
<proteinExistence type="predicted"/>
<dbReference type="InterPro" id="IPR000026">
    <property type="entry name" value="N1-like"/>
</dbReference>
<reference evidence="6 7" key="1">
    <citation type="submission" date="2024-02" db="EMBL/GenBank/DDBJ databases">
        <title>De novo assembly and annotation of 12 fungi associated with fruit tree decline syndrome in Ontario, Canada.</title>
        <authorList>
            <person name="Sulman M."/>
            <person name="Ellouze W."/>
            <person name="Ilyukhin E."/>
        </authorList>
    </citation>
    <scope>NUCLEOTIDE SEQUENCE [LARGE SCALE GENOMIC DNA]</scope>
    <source>
        <strain evidence="6 7">FDS-637</strain>
    </source>
</reference>
<dbReference type="PIRSF" id="PIRSF037430">
    <property type="entry name" value="RNase_U2"/>
    <property type="match status" value="1"/>
</dbReference>
<organism evidence="6 7">
    <name type="scientific">Diplodia seriata</name>
    <dbReference type="NCBI Taxonomy" id="420778"/>
    <lineage>
        <taxon>Eukaryota</taxon>
        <taxon>Fungi</taxon>
        <taxon>Dikarya</taxon>
        <taxon>Ascomycota</taxon>
        <taxon>Pezizomycotina</taxon>
        <taxon>Dothideomycetes</taxon>
        <taxon>Dothideomycetes incertae sedis</taxon>
        <taxon>Botryosphaeriales</taxon>
        <taxon>Botryosphaeriaceae</taxon>
        <taxon>Diplodia</taxon>
    </lineage>
</organism>
<protein>
    <submittedName>
        <fullName evidence="6">Uncharacterized protein</fullName>
    </submittedName>
</protein>
<feature type="chain" id="PRO_5046302571" evidence="5">
    <location>
        <begin position="19"/>
        <end position="153"/>
    </location>
</feature>
<evidence type="ECO:0000256" key="5">
    <source>
        <dbReference type="SAM" id="SignalP"/>
    </source>
</evidence>
<dbReference type="RefSeq" id="XP_066627660.1">
    <property type="nucleotide sequence ID" value="XM_066782050.1"/>
</dbReference>
<evidence type="ECO:0000313" key="7">
    <source>
        <dbReference type="Proteomes" id="UP001430584"/>
    </source>
</evidence>
<dbReference type="GeneID" id="92014772"/>
<keyword evidence="2 5" id="KW-0732">Signal</keyword>
<accession>A0ABR3BXA2</accession>
<keyword evidence="1" id="KW-0540">Nuclease</keyword>
<dbReference type="Pfam" id="PF00545">
    <property type="entry name" value="Ribonuclease"/>
    <property type="match status" value="1"/>
</dbReference>
<evidence type="ECO:0000256" key="4">
    <source>
        <dbReference type="ARBA" id="ARBA00023157"/>
    </source>
</evidence>
<sequence>MHAFQSLCYLLFAVSATAAPFNQTDIHGLAASDKILTCKNSGGNIRISQNKAEGNIHAAPLGDKVTKSGYPHEFKNREPKIVWPNKKCNADNVKLLEFPVFADGHLFPFDEKKPDDKSKIGPARGIYTYPSKDFCGVMAHTEKDNKGPFALCE</sequence>
<dbReference type="Gene3D" id="3.10.450.30">
    <property type="entry name" value="Microbial ribonucleases"/>
    <property type="match status" value="1"/>
</dbReference>
<comment type="caution">
    <text evidence="6">The sequence shown here is derived from an EMBL/GenBank/DDBJ whole genome shotgun (WGS) entry which is preliminary data.</text>
</comment>
<evidence type="ECO:0000256" key="2">
    <source>
        <dbReference type="ARBA" id="ARBA00022729"/>
    </source>
</evidence>
<dbReference type="InterPro" id="IPR016191">
    <property type="entry name" value="Ribonuclease/ribotoxin"/>
</dbReference>